<dbReference type="RefSeq" id="XP_043129889.1">
    <property type="nucleotide sequence ID" value="XM_043273954.1"/>
</dbReference>
<keyword evidence="1" id="KW-0175">Coiled coil</keyword>
<feature type="compositionally biased region" description="Basic and acidic residues" evidence="2">
    <location>
        <begin position="71"/>
        <end position="89"/>
    </location>
</feature>
<dbReference type="GeneID" id="66930335"/>
<name>A0A9P3F9K1_ASPVI</name>
<evidence type="ECO:0000313" key="4">
    <source>
        <dbReference type="Proteomes" id="UP000710440"/>
    </source>
</evidence>
<dbReference type="EMBL" id="BOPL01000011">
    <property type="protein sequence ID" value="GIK06703.1"/>
    <property type="molecule type" value="Genomic_DNA"/>
</dbReference>
<dbReference type="AlphaFoldDB" id="A0A9P3F9K1"/>
<evidence type="ECO:0000256" key="1">
    <source>
        <dbReference type="SAM" id="Coils"/>
    </source>
</evidence>
<comment type="caution">
    <text evidence="3">The sequence shown here is derived from an EMBL/GenBank/DDBJ whole genome shotgun (WGS) entry which is preliminary data.</text>
</comment>
<dbReference type="Proteomes" id="UP000710440">
    <property type="component" value="Unassembled WGS sequence"/>
</dbReference>
<gene>
    <name evidence="3" type="ORF">Aspvir_002353</name>
</gene>
<reference evidence="3 4" key="1">
    <citation type="submission" date="2021-02" db="EMBL/GenBank/DDBJ databases">
        <title>Pan-genome distribution and transcriptional activeness of fungal secondary metabolism genes in Aspergillus section Fumigati.</title>
        <authorList>
            <person name="Takahashi H."/>
            <person name="Umemura M."/>
            <person name="Ninomiya A."/>
            <person name="Kusuya Y."/>
            <person name="Urayama S."/>
            <person name="Shimizu M."/>
            <person name="Watanabe A."/>
            <person name="Kamei K."/>
            <person name="Yaguchi T."/>
            <person name="Hagiwara D."/>
        </authorList>
    </citation>
    <scope>NUCLEOTIDE SEQUENCE [LARGE SCALE GENOMIC DNA]</scope>
    <source>
        <strain evidence="3 4">IFM 47045</strain>
    </source>
</reference>
<organism evidence="3 4">
    <name type="scientific">Aspergillus viridinutans</name>
    <dbReference type="NCBI Taxonomy" id="75553"/>
    <lineage>
        <taxon>Eukaryota</taxon>
        <taxon>Fungi</taxon>
        <taxon>Dikarya</taxon>
        <taxon>Ascomycota</taxon>
        <taxon>Pezizomycotina</taxon>
        <taxon>Eurotiomycetes</taxon>
        <taxon>Eurotiomycetidae</taxon>
        <taxon>Eurotiales</taxon>
        <taxon>Aspergillaceae</taxon>
        <taxon>Aspergillus</taxon>
        <taxon>Aspergillus subgen. Fumigati</taxon>
    </lineage>
</organism>
<accession>A0A9P3F9K1</accession>
<protein>
    <submittedName>
        <fullName evidence="3">Uncharacterized protein</fullName>
    </submittedName>
</protein>
<feature type="region of interest" description="Disordered" evidence="2">
    <location>
        <begin position="1"/>
        <end position="130"/>
    </location>
</feature>
<evidence type="ECO:0000313" key="3">
    <source>
        <dbReference type="EMBL" id="GIK06703.1"/>
    </source>
</evidence>
<proteinExistence type="predicted"/>
<keyword evidence="4" id="KW-1185">Reference proteome</keyword>
<sequence>MKNLDPETKPTGLFPPRRAGCQHEVDKSECSAFTGPLAWTPVGALAPGTGATSPPGSRRTWSGPPPDPGEELTREERLIENQALRHADTPDACSSGHSAPDLADASRGTESSPRRPGRGPSIGLPQGSLDGSLTCVTQGGTITQVPKFDTLMTFHEGYPAARNEDYEGAVTDVWNIILNHYFNQSNGFVRRTGDLLEEGFIIMPNTDRRHLIKAIAMLAPFHNADRALYNPAGFDGLPQSSASNKRSFAARDNFTLRPLSCHRTEVDRLEKAAAAEEAEVARKRTKAQELLKTIKEKEGKTGALVLRTKEIEMNME</sequence>
<evidence type="ECO:0000256" key="2">
    <source>
        <dbReference type="SAM" id="MobiDB-lite"/>
    </source>
</evidence>
<feature type="coiled-coil region" evidence="1">
    <location>
        <begin position="259"/>
        <end position="300"/>
    </location>
</feature>